<protein>
    <submittedName>
        <fullName evidence="1">Uncharacterized protein</fullName>
    </submittedName>
</protein>
<dbReference type="Gramene" id="ERN20336">
    <property type="protein sequence ID" value="ERN20336"/>
    <property type="gene ID" value="AMTR_s00066p00195180"/>
</dbReference>
<organism evidence="1 2">
    <name type="scientific">Amborella trichopoda</name>
    <dbReference type="NCBI Taxonomy" id="13333"/>
    <lineage>
        <taxon>Eukaryota</taxon>
        <taxon>Viridiplantae</taxon>
        <taxon>Streptophyta</taxon>
        <taxon>Embryophyta</taxon>
        <taxon>Tracheophyta</taxon>
        <taxon>Spermatophyta</taxon>
        <taxon>Magnoliopsida</taxon>
        <taxon>Amborellales</taxon>
        <taxon>Amborellaceae</taxon>
        <taxon>Amborella</taxon>
    </lineage>
</organism>
<reference evidence="2" key="1">
    <citation type="journal article" date="2013" name="Science">
        <title>The Amborella genome and the evolution of flowering plants.</title>
        <authorList>
            <consortium name="Amborella Genome Project"/>
        </authorList>
    </citation>
    <scope>NUCLEOTIDE SEQUENCE [LARGE SCALE GENOMIC DNA]</scope>
</reference>
<dbReference type="eggNOG" id="ENOG502R4EM">
    <property type="taxonomic scope" value="Eukaryota"/>
</dbReference>
<dbReference type="HOGENOM" id="CLU_422988_0_0_1"/>
<keyword evidence="2" id="KW-1185">Reference proteome</keyword>
<dbReference type="AlphaFoldDB" id="U5D3Z7"/>
<accession>U5D3Z7</accession>
<gene>
    <name evidence="1" type="ORF">AMTR_s00066p00195180</name>
</gene>
<dbReference type="EMBL" id="KI392060">
    <property type="protein sequence ID" value="ERN20336.1"/>
    <property type="molecule type" value="Genomic_DNA"/>
</dbReference>
<proteinExistence type="predicted"/>
<dbReference type="PANTHER" id="PTHR36071">
    <property type="entry name" value="DNA DOUBLE-STRAND BREAK REPAIR PROTEIN"/>
    <property type="match status" value="1"/>
</dbReference>
<dbReference type="PANTHER" id="PTHR36071:SF1">
    <property type="entry name" value="DNA DOUBLE-STRAND BREAK REPAIR PROTEIN"/>
    <property type="match status" value="1"/>
</dbReference>
<name>U5D3Z7_AMBTC</name>
<evidence type="ECO:0000313" key="2">
    <source>
        <dbReference type="Proteomes" id="UP000017836"/>
    </source>
</evidence>
<dbReference type="Proteomes" id="UP000017836">
    <property type="component" value="Unassembled WGS sequence"/>
</dbReference>
<dbReference type="OMA" id="DMDTIPK"/>
<evidence type="ECO:0000313" key="1">
    <source>
        <dbReference type="EMBL" id="ERN20336.1"/>
    </source>
</evidence>
<sequence length="580" mass="65563">MDIGADNSRAICFPFEAVESGEFPYYSMDALSLMMHIRHEEKVLGMKRRWLMGLPTGSISSRIGLKRRKVPDFLDNKSQPESFLRDDDSFLDTVRASVQKSFEAFNAQGKHLFVDHWKLFNVDVEGPSSAQISMIAKAFPSILDDLNNRGLLRLGNIIRGDSLKHEKTRPRIISIINRYLLSTIRNPESLSQIRNLLKDPDNFQEKCIEVGNRPFRSCILAAEQILEELDGFPSQTLEAMRRKLKGLPSALTVDCKRLNGKSKGPLINRIQKACKDILSEIHEGEELPDKLRKAFVIAGLSAKQTRGYDYGLVTSLGKFPRDIEALHNDIIRAISTVQIVPIELLKDVYPLLCPNAKCSSHSIRASVKNLLIEHLFECTEMSYSESLVRVLSLINKNASVEPTKEEMEEEVECVLTLSSHLRQIVWDWSDYPKIDEEFADAYMDEEDNYEEEEEEESVFGDNYSLEYRYTGSPFRESAFEENGYLHIQDACDEASLLAYQLVGRLLEGLADSNGVELDASTRSYFRGGTSVPPAKSSAVRWSFSNVDVGASKLIKIVKELIPSFPESALQRVKESIGKLQ</sequence>